<feature type="compositionally biased region" description="Low complexity" evidence="1">
    <location>
        <begin position="399"/>
        <end position="411"/>
    </location>
</feature>
<accession>A0A4Z0PEH3</accession>
<dbReference type="Gene3D" id="3.10.310.50">
    <property type="match status" value="1"/>
</dbReference>
<keyword evidence="2" id="KW-1133">Transmembrane helix</keyword>
<dbReference type="AlphaFoldDB" id="A0A4Z0PEH3"/>
<organism evidence="5 6">
    <name type="scientific">Hymenobacter elongatus</name>
    <dbReference type="NCBI Taxonomy" id="877208"/>
    <lineage>
        <taxon>Bacteria</taxon>
        <taxon>Pseudomonadati</taxon>
        <taxon>Bacteroidota</taxon>
        <taxon>Cytophagia</taxon>
        <taxon>Cytophagales</taxon>
        <taxon>Hymenobacteraceae</taxon>
        <taxon>Hymenobacter</taxon>
    </lineage>
</organism>
<feature type="region of interest" description="Disordered" evidence="1">
    <location>
        <begin position="262"/>
        <end position="306"/>
    </location>
</feature>
<evidence type="ECO:0000256" key="3">
    <source>
        <dbReference type="SAM" id="SignalP"/>
    </source>
</evidence>
<feature type="signal peptide" evidence="3">
    <location>
        <begin position="1"/>
        <end position="21"/>
    </location>
</feature>
<feature type="region of interest" description="Disordered" evidence="1">
    <location>
        <begin position="167"/>
        <end position="225"/>
    </location>
</feature>
<comment type="caution">
    <text evidence="5">The sequence shown here is derived from an EMBL/GenBank/DDBJ whole genome shotgun (WGS) entry which is preliminary data.</text>
</comment>
<dbReference type="PANTHER" id="PTHR30373">
    <property type="entry name" value="UPF0603 PROTEIN YGCG"/>
    <property type="match status" value="1"/>
</dbReference>
<feature type="chain" id="PRO_5021253757" evidence="3">
    <location>
        <begin position="22"/>
        <end position="428"/>
    </location>
</feature>
<dbReference type="InterPro" id="IPR007621">
    <property type="entry name" value="TPM_dom"/>
</dbReference>
<feature type="compositionally biased region" description="Low complexity" evidence="1">
    <location>
        <begin position="175"/>
        <end position="225"/>
    </location>
</feature>
<feature type="compositionally biased region" description="Low complexity" evidence="1">
    <location>
        <begin position="262"/>
        <end position="297"/>
    </location>
</feature>
<keyword evidence="2" id="KW-0472">Membrane</keyword>
<evidence type="ECO:0000256" key="2">
    <source>
        <dbReference type="SAM" id="Phobius"/>
    </source>
</evidence>
<dbReference type="EMBL" id="SRLD01000065">
    <property type="protein sequence ID" value="TGE12615.1"/>
    <property type="molecule type" value="Genomic_DNA"/>
</dbReference>
<dbReference type="Proteomes" id="UP000297739">
    <property type="component" value="Unassembled WGS sequence"/>
</dbReference>
<keyword evidence="3" id="KW-0732">Signal</keyword>
<feature type="compositionally biased region" description="Polar residues" evidence="1">
    <location>
        <begin position="336"/>
        <end position="356"/>
    </location>
</feature>
<dbReference type="OrthoDB" id="9810918at2"/>
<proteinExistence type="predicted"/>
<feature type="transmembrane region" description="Helical" evidence="2">
    <location>
        <begin position="228"/>
        <end position="250"/>
    </location>
</feature>
<sequence>MSRFLLLLLLFVSAGWGQPLAAAPAEELPPRPSPFRFVNDQAQLLSTADAKTLENGLRRYAETTGTQLVVVLVPTLGGRDVADYGRALGEAWNVGQRDKNNGLILLVGAQERTMTIQAGSGLRSAITPELTARVITQQLAPSFKQGKYYAGLREGLNTLMLAANPASNPQKNLPATTTDAAEAEAAGAMPQQEQEQEQTATALPEPAAAAAPTMPMSASPAEPESSGFGLGIGALLVGALVIGGALWLLLKLFRRFSRPAPAAAPTVAPSNPAPDFLPNQPRRGPAPVGGQPQPQGPDFLGNRGGGGMGSGMGGILMTGAAAAAGAYLGNRMATGGNDSHQGGQLSPDNPAASPNQDAAAGAATGGGFPALDDSAPADNSPAPDYFTEEAAAPDYFTPDDNSSSYDDPSSGDSGGGDFDDSNNNSGSW</sequence>
<keyword evidence="2" id="KW-0812">Transmembrane</keyword>
<dbReference type="RefSeq" id="WP_135499600.1">
    <property type="nucleotide sequence ID" value="NZ_SRLD01000065.1"/>
</dbReference>
<dbReference type="PANTHER" id="PTHR30373:SF2">
    <property type="entry name" value="UPF0603 PROTEIN YGCG"/>
    <property type="match status" value="1"/>
</dbReference>
<dbReference type="Pfam" id="PF04536">
    <property type="entry name" value="TPM_phosphatase"/>
    <property type="match status" value="1"/>
</dbReference>
<keyword evidence="6" id="KW-1185">Reference proteome</keyword>
<evidence type="ECO:0000259" key="4">
    <source>
        <dbReference type="Pfam" id="PF04536"/>
    </source>
</evidence>
<reference evidence="5 6" key="1">
    <citation type="submission" date="2019-04" db="EMBL/GenBank/DDBJ databases">
        <authorList>
            <person name="Feng G."/>
            <person name="Zhang J."/>
            <person name="Zhu H."/>
        </authorList>
    </citation>
    <scope>NUCLEOTIDE SEQUENCE [LARGE SCALE GENOMIC DNA]</scope>
    <source>
        <strain evidence="5 6">JCM 17223</strain>
    </source>
</reference>
<evidence type="ECO:0000256" key="1">
    <source>
        <dbReference type="SAM" id="MobiDB-lite"/>
    </source>
</evidence>
<evidence type="ECO:0000313" key="6">
    <source>
        <dbReference type="Proteomes" id="UP000297739"/>
    </source>
</evidence>
<name>A0A4Z0PEH3_9BACT</name>
<evidence type="ECO:0000313" key="5">
    <source>
        <dbReference type="EMBL" id="TGE12615.1"/>
    </source>
</evidence>
<gene>
    <name evidence="5" type="ORF">E5J99_20085</name>
</gene>
<feature type="region of interest" description="Disordered" evidence="1">
    <location>
        <begin position="335"/>
        <end position="428"/>
    </location>
</feature>
<feature type="domain" description="TPM" evidence="4">
    <location>
        <begin position="38"/>
        <end position="160"/>
    </location>
</feature>
<protein>
    <submittedName>
        <fullName evidence="5">TPM domain-containing protein</fullName>
    </submittedName>
</protein>